<dbReference type="SUPFAM" id="SSF51197">
    <property type="entry name" value="Clavaminate synthase-like"/>
    <property type="match status" value="1"/>
</dbReference>
<organism evidence="5 6">
    <name type="scientific">Mangrovibacter plantisponsor</name>
    <dbReference type="NCBI Taxonomy" id="451513"/>
    <lineage>
        <taxon>Bacteria</taxon>
        <taxon>Pseudomonadati</taxon>
        <taxon>Pseudomonadota</taxon>
        <taxon>Gammaproteobacteria</taxon>
        <taxon>Enterobacterales</taxon>
        <taxon>Enterobacteriaceae</taxon>
        <taxon>Mangrovibacter</taxon>
    </lineage>
</organism>
<dbReference type="InterPro" id="IPR051821">
    <property type="entry name" value="Asp/Asn_beta-hydroxylase"/>
</dbReference>
<sequence length="252" mass="29439">MPASSSSHYPFWRRMLLKAGKRFLRWNGRFQSRHSLVPTTPQIHNSEFDWVEKLEAAWPDIRSELEQLLKSPDDIPSFHQISPDQKRISKGDNWKTFGLYVYGKRIDDNCALCPHTAEAIRAIPQMRTAMFSILKPHYHIVPHKGPTRAVVRVHLGLIVPKDKDNLWIRVDNQKLHWEEGKVIIFDDSYEHEVRNDTDELRAVLFLDVDRPMDKTGTLVNNLLFRLIEMSPYIKQPLKNIASWNRSKKHTGG</sequence>
<evidence type="ECO:0000259" key="4">
    <source>
        <dbReference type="Pfam" id="PF05118"/>
    </source>
</evidence>
<dbReference type="OrthoDB" id="21665at2"/>
<accession>A0A317Q6F1</accession>
<evidence type="ECO:0000256" key="1">
    <source>
        <dbReference type="ARBA" id="ARBA00007730"/>
    </source>
</evidence>
<dbReference type="Proteomes" id="UP000246744">
    <property type="component" value="Unassembled WGS sequence"/>
</dbReference>
<keyword evidence="6" id="KW-1185">Reference proteome</keyword>
<dbReference type="PANTHER" id="PTHR46332">
    <property type="entry name" value="ASPARTATE BETA-HYDROXYLASE DOMAIN-CONTAINING PROTEIN 2"/>
    <property type="match status" value="1"/>
</dbReference>
<evidence type="ECO:0000313" key="5">
    <source>
        <dbReference type="EMBL" id="PWW09667.1"/>
    </source>
</evidence>
<evidence type="ECO:0000256" key="2">
    <source>
        <dbReference type="ARBA" id="ARBA00022964"/>
    </source>
</evidence>
<proteinExistence type="inferred from homology"/>
<name>A0A317Q6F1_9ENTR</name>
<keyword evidence="3" id="KW-0560">Oxidoreductase</keyword>
<keyword evidence="2" id="KW-0223">Dioxygenase</keyword>
<dbReference type="Gene3D" id="2.60.120.330">
    <property type="entry name" value="B-lactam Antibiotic, Isopenicillin N Synthase, Chain"/>
    <property type="match status" value="1"/>
</dbReference>
<protein>
    <submittedName>
        <fullName evidence="5">Beta-hydroxylase</fullName>
    </submittedName>
</protein>
<comment type="caution">
    <text evidence="5">The sequence shown here is derived from an EMBL/GenBank/DDBJ whole genome shotgun (WGS) entry which is preliminary data.</text>
</comment>
<dbReference type="Pfam" id="PF05118">
    <property type="entry name" value="Asp_Arg_Hydrox"/>
    <property type="match status" value="1"/>
</dbReference>
<evidence type="ECO:0000256" key="3">
    <source>
        <dbReference type="ARBA" id="ARBA00023002"/>
    </source>
</evidence>
<dbReference type="PANTHER" id="PTHR46332:SF5">
    <property type="entry name" value="ASPARTATE BETA-HYDROXYLASE DOMAIN CONTAINING 2"/>
    <property type="match status" value="1"/>
</dbReference>
<dbReference type="AlphaFoldDB" id="A0A317Q6F1"/>
<evidence type="ECO:0000313" key="6">
    <source>
        <dbReference type="Proteomes" id="UP000246744"/>
    </source>
</evidence>
<comment type="similarity">
    <text evidence="1">Belongs to the aspartyl/asparaginyl beta-hydroxylase family.</text>
</comment>
<reference evidence="5 6" key="1">
    <citation type="submission" date="2018-05" db="EMBL/GenBank/DDBJ databases">
        <title>Genomic Encyclopedia of Type Strains, Phase IV (KMG-IV): sequencing the most valuable type-strain genomes for metagenomic binning, comparative biology and taxonomic classification.</title>
        <authorList>
            <person name="Goeker M."/>
        </authorList>
    </citation>
    <scope>NUCLEOTIDE SEQUENCE [LARGE SCALE GENOMIC DNA]</scope>
    <source>
        <strain evidence="5 6">DSM 19579</strain>
    </source>
</reference>
<dbReference type="GO" id="GO:0016020">
    <property type="term" value="C:membrane"/>
    <property type="evidence" value="ECO:0007669"/>
    <property type="project" value="TreeGrafter"/>
</dbReference>
<dbReference type="RefSeq" id="WP_110025743.1">
    <property type="nucleotide sequence ID" value="NZ_QGTS01000005.1"/>
</dbReference>
<dbReference type="GO" id="GO:0051213">
    <property type="term" value="F:dioxygenase activity"/>
    <property type="evidence" value="ECO:0007669"/>
    <property type="project" value="UniProtKB-KW"/>
</dbReference>
<gene>
    <name evidence="5" type="ORF">DES37_105324</name>
</gene>
<feature type="domain" description="Aspartyl/asparaginy/proline hydroxylase" evidence="4">
    <location>
        <begin position="55"/>
        <end position="211"/>
    </location>
</feature>
<dbReference type="InterPro" id="IPR027443">
    <property type="entry name" value="IPNS-like_sf"/>
</dbReference>
<dbReference type="EMBL" id="QGTS01000005">
    <property type="protein sequence ID" value="PWW09667.1"/>
    <property type="molecule type" value="Genomic_DNA"/>
</dbReference>
<dbReference type="InterPro" id="IPR007803">
    <property type="entry name" value="Asp/Arg/Pro-Hydrxlase"/>
</dbReference>